<dbReference type="SUPFAM" id="SSF46689">
    <property type="entry name" value="Homeodomain-like"/>
    <property type="match status" value="2"/>
</dbReference>
<dbReference type="SUPFAM" id="SSF57850">
    <property type="entry name" value="RING/U-box"/>
    <property type="match status" value="1"/>
</dbReference>
<dbReference type="GO" id="GO:0005634">
    <property type="term" value="C:nucleus"/>
    <property type="evidence" value="ECO:0007669"/>
    <property type="project" value="TreeGrafter"/>
</dbReference>
<evidence type="ECO:0000256" key="1">
    <source>
        <dbReference type="ARBA" id="ARBA00022723"/>
    </source>
</evidence>
<evidence type="ECO:0000256" key="2">
    <source>
        <dbReference type="ARBA" id="ARBA00022771"/>
    </source>
</evidence>
<dbReference type="InterPro" id="IPR017884">
    <property type="entry name" value="SANT_dom"/>
</dbReference>
<reference evidence="9" key="1">
    <citation type="journal article" date="2023" name="Nat. Microbiol.">
        <title>Babesia duncani multi-omics identifies virulence factors and drug targets.</title>
        <authorList>
            <person name="Singh P."/>
            <person name="Lonardi S."/>
            <person name="Liang Q."/>
            <person name="Vydyam P."/>
            <person name="Khabirova E."/>
            <person name="Fang T."/>
            <person name="Gihaz S."/>
            <person name="Thekkiniath J."/>
            <person name="Munshi M."/>
            <person name="Abel S."/>
            <person name="Ciampossin L."/>
            <person name="Batugedara G."/>
            <person name="Gupta M."/>
            <person name="Lu X.M."/>
            <person name="Lenz T."/>
            <person name="Chakravarty S."/>
            <person name="Cornillot E."/>
            <person name="Hu Y."/>
            <person name="Ma W."/>
            <person name="Gonzalez L.M."/>
            <person name="Sanchez S."/>
            <person name="Estrada K."/>
            <person name="Sanchez-Flores A."/>
            <person name="Montero E."/>
            <person name="Harb O.S."/>
            <person name="Le Roch K.G."/>
            <person name="Mamoun C.B."/>
        </authorList>
    </citation>
    <scope>NUCLEOTIDE SEQUENCE</scope>
    <source>
        <strain evidence="9">WA1</strain>
    </source>
</reference>
<dbReference type="Pfam" id="PF22941">
    <property type="entry name" value="TADA2A-like_3rd"/>
    <property type="match status" value="1"/>
</dbReference>
<dbReference type="GO" id="GO:0006338">
    <property type="term" value="P:chromatin remodeling"/>
    <property type="evidence" value="ECO:0007669"/>
    <property type="project" value="TreeGrafter"/>
</dbReference>
<sequence length="559" mass="63782">MAVIGSSGEPVEKRVPSGINLKNRASDPKAKQTAGAKGNPCDVSKVLIKAIGPYVQCNICSRLCSRQGHIKCAECTEFYICVKCFCSGLEKPDDDATSTSFVPSANTIAPKNSHRNNHKYMPVGPANFALFTKDWSAEQELLLVDSIAKYGLGNWMEISEMVSMASSGYKSWDECQSHYYKIYLNSATSPLPDLTSLVTNADGTPIIVAPNRHRLVPEESKQISSNKPPMKPHVIGYWPLRGDFDIEYDNDAELILADMEFRPEDTPEQIELKLQVLEIYNSKIDERIYRKKIIISRGLLDAKALQQKERKWTAEEKELYNALRPFLRFQTNEEHDHTVQLLIKERKLRTKLYQLMLWKVLGLENPKEIAEFEERMDRVEGYKEALLRQQADVSRRIERRLRVSNIDNENTNTSSNTKLKITDFMDEKEIEFCSSLQLPPIAYFLAKRVLLHELASNPMYTVDDMCNELRIDGVKQGRIFDFLLLLTPKSFQNINHQVCDLTKATLNNHGFIDTENVASEISLTSNTTNPIHNKFVCNKITSYFGVRGSDERPQKIQKL</sequence>
<dbReference type="PROSITE" id="PS51293">
    <property type="entry name" value="SANT"/>
    <property type="match status" value="1"/>
</dbReference>
<keyword evidence="10" id="KW-1185">Reference proteome</keyword>
<dbReference type="GO" id="GO:0008270">
    <property type="term" value="F:zinc ion binding"/>
    <property type="evidence" value="ECO:0007669"/>
    <property type="project" value="UniProtKB-KW"/>
</dbReference>
<dbReference type="CDD" id="cd00167">
    <property type="entry name" value="SANT"/>
    <property type="match status" value="1"/>
</dbReference>
<dbReference type="InterPro" id="IPR036388">
    <property type="entry name" value="WH-like_DNA-bd_sf"/>
</dbReference>
<dbReference type="GO" id="GO:0003713">
    <property type="term" value="F:transcription coactivator activity"/>
    <property type="evidence" value="ECO:0007669"/>
    <property type="project" value="TreeGrafter"/>
</dbReference>
<keyword evidence="3" id="KW-0862">Zinc</keyword>
<feature type="domain" description="Myb-like" evidence="6">
    <location>
        <begin position="135"/>
        <end position="183"/>
    </location>
</feature>
<keyword evidence="2 4" id="KW-0863">Zinc-finger</keyword>
<evidence type="ECO:0000259" key="7">
    <source>
        <dbReference type="PROSITE" id="PS50135"/>
    </source>
</evidence>
<feature type="domain" description="ZZ-type" evidence="7">
    <location>
        <begin position="52"/>
        <end position="128"/>
    </location>
</feature>
<dbReference type="AlphaFoldDB" id="A0AAD9PJ42"/>
<dbReference type="Gene3D" id="1.10.10.60">
    <property type="entry name" value="Homeodomain-like"/>
    <property type="match status" value="1"/>
</dbReference>
<dbReference type="Pfam" id="PF00249">
    <property type="entry name" value="Myb_DNA-binding"/>
    <property type="match status" value="1"/>
</dbReference>
<keyword evidence="9" id="KW-0238">DNA-binding</keyword>
<dbReference type="PANTHER" id="PTHR12374">
    <property type="entry name" value="TRANSCRIPTIONAL ADAPTOR 2 ADA2 -RELATED"/>
    <property type="match status" value="1"/>
</dbReference>
<dbReference type="GO" id="GO:0003682">
    <property type="term" value="F:chromatin binding"/>
    <property type="evidence" value="ECO:0007669"/>
    <property type="project" value="TreeGrafter"/>
</dbReference>
<dbReference type="InterPro" id="IPR055141">
    <property type="entry name" value="TADA2A_B-like_dom"/>
</dbReference>
<evidence type="ECO:0000259" key="8">
    <source>
        <dbReference type="PROSITE" id="PS51293"/>
    </source>
</evidence>
<comment type="caution">
    <text evidence="9">The sequence shown here is derived from an EMBL/GenBank/DDBJ whole genome shotgun (WGS) entry which is preliminary data.</text>
</comment>
<feature type="domain" description="SANT" evidence="8">
    <location>
        <begin position="130"/>
        <end position="187"/>
    </location>
</feature>
<evidence type="ECO:0000256" key="4">
    <source>
        <dbReference type="PROSITE-ProRule" id="PRU00228"/>
    </source>
</evidence>
<proteinExistence type="predicted"/>
<evidence type="ECO:0000256" key="3">
    <source>
        <dbReference type="ARBA" id="ARBA00022833"/>
    </source>
</evidence>
<evidence type="ECO:0000313" key="9">
    <source>
        <dbReference type="EMBL" id="KAK2195815.1"/>
    </source>
</evidence>
<feature type="region of interest" description="Disordered" evidence="5">
    <location>
        <begin position="1"/>
        <end position="39"/>
    </location>
</feature>
<keyword evidence="1" id="KW-0479">Metal-binding</keyword>
<dbReference type="EMBL" id="JALLKP010000003">
    <property type="protein sequence ID" value="KAK2195815.1"/>
    <property type="molecule type" value="Genomic_DNA"/>
</dbReference>
<dbReference type="PROSITE" id="PS01357">
    <property type="entry name" value="ZF_ZZ_1"/>
    <property type="match status" value="1"/>
</dbReference>
<dbReference type="PROSITE" id="PS50135">
    <property type="entry name" value="ZF_ZZ_2"/>
    <property type="match status" value="1"/>
</dbReference>
<organism evidence="9 10">
    <name type="scientific">Babesia duncani</name>
    <dbReference type="NCBI Taxonomy" id="323732"/>
    <lineage>
        <taxon>Eukaryota</taxon>
        <taxon>Sar</taxon>
        <taxon>Alveolata</taxon>
        <taxon>Apicomplexa</taxon>
        <taxon>Aconoidasida</taxon>
        <taxon>Piroplasmida</taxon>
        <taxon>Babesiidae</taxon>
        <taxon>Babesia</taxon>
    </lineage>
</organism>
<dbReference type="GO" id="GO:0003677">
    <property type="term" value="F:DNA binding"/>
    <property type="evidence" value="ECO:0007669"/>
    <property type="project" value="UniProtKB-KW"/>
</dbReference>
<dbReference type="RefSeq" id="XP_067802658.1">
    <property type="nucleotide sequence ID" value="XM_067947436.1"/>
</dbReference>
<keyword evidence="9" id="KW-0371">Homeobox</keyword>
<protein>
    <submittedName>
        <fullName evidence="9">Bifunctional Homeobox-like domain superfamily/SANT-Myb domain/Zinc finger</fullName>
    </submittedName>
</protein>
<dbReference type="KEGG" id="bdw:94336708"/>
<name>A0AAD9PJ42_9APIC</name>
<evidence type="ECO:0000313" key="10">
    <source>
        <dbReference type="Proteomes" id="UP001214638"/>
    </source>
</evidence>
<evidence type="ECO:0000259" key="6">
    <source>
        <dbReference type="PROSITE" id="PS50090"/>
    </source>
</evidence>
<dbReference type="Proteomes" id="UP001214638">
    <property type="component" value="Unassembled WGS sequence"/>
</dbReference>
<gene>
    <name evidence="9" type="ORF">BdWA1_002410</name>
</gene>
<evidence type="ECO:0000256" key="5">
    <source>
        <dbReference type="SAM" id="MobiDB-lite"/>
    </source>
</evidence>
<dbReference type="GeneID" id="94336708"/>
<dbReference type="InterPro" id="IPR009057">
    <property type="entry name" value="Homeodomain-like_sf"/>
</dbReference>
<dbReference type="Gene3D" id="1.10.10.10">
    <property type="entry name" value="Winged helix-like DNA-binding domain superfamily/Winged helix DNA-binding domain"/>
    <property type="match status" value="1"/>
</dbReference>
<dbReference type="GO" id="GO:0006357">
    <property type="term" value="P:regulation of transcription by RNA polymerase II"/>
    <property type="evidence" value="ECO:0007669"/>
    <property type="project" value="TreeGrafter"/>
</dbReference>
<dbReference type="InterPro" id="IPR000433">
    <property type="entry name" value="Znf_ZZ"/>
</dbReference>
<dbReference type="PROSITE" id="PS50090">
    <property type="entry name" value="MYB_LIKE"/>
    <property type="match status" value="1"/>
</dbReference>
<dbReference type="InterPro" id="IPR001005">
    <property type="entry name" value="SANT/Myb"/>
</dbReference>
<dbReference type="PANTHER" id="PTHR12374:SF20">
    <property type="entry name" value="TRANSCRIPTIONAL ADAPTER 2-ALPHA"/>
    <property type="match status" value="1"/>
</dbReference>
<accession>A0AAD9PJ42</accession>
<dbReference type="SMART" id="SM00717">
    <property type="entry name" value="SANT"/>
    <property type="match status" value="1"/>
</dbReference>